<keyword evidence="1" id="KW-0678">Repressor</keyword>
<keyword evidence="3" id="KW-0238">DNA-binding</keyword>
<dbReference type="SMART" id="SM00354">
    <property type="entry name" value="HTH_LACI"/>
    <property type="match status" value="1"/>
</dbReference>
<dbReference type="Pfam" id="PF00356">
    <property type="entry name" value="LacI"/>
    <property type="match status" value="1"/>
</dbReference>
<proteinExistence type="predicted"/>
<evidence type="ECO:0000256" key="2">
    <source>
        <dbReference type="ARBA" id="ARBA00023015"/>
    </source>
</evidence>
<dbReference type="GO" id="GO:0000976">
    <property type="term" value="F:transcription cis-regulatory region binding"/>
    <property type="evidence" value="ECO:0007669"/>
    <property type="project" value="TreeGrafter"/>
</dbReference>
<dbReference type="GO" id="GO:0003700">
    <property type="term" value="F:DNA-binding transcription factor activity"/>
    <property type="evidence" value="ECO:0007669"/>
    <property type="project" value="TreeGrafter"/>
</dbReference>
<dbReference type="CDD" id="cd01392">
    <property type="entry name" value="HTH_LacI"/>
    <property type="match status" value="1"/>
</dbReference>
<dbReference type="PROSITE" id="PS50932">
    <property type="entry name" value="HTH_LACI_2"/>
    <property type="match status" value="1"/>
</dbReference>
<evidence type="ECO:0000256" key="1">
    <source>
        <dbReference type="ARBA" id="ARBA00022491"/>
    </source>
</evidence>
<dbReference type="EMBL" id="QXQA01000002">
    <property type="protein sequence ID" value="RIX59763.1"/>
    <property type="molecule type" value="Genomic_DNA"/>
</dbReference>
<evidence type="ECO:0000256" key="4">
    <source>
        <dbReference type="ARBA" id="ARBA00023163"/>
    </source>
</evidence>
<keyword evidence="2" id="KW-0805">Transcription regulation</keyword>
<feature type="domain" description="HTH lacI-type" evidence="5">
    <location>
        <begin position="5"/>
        <end position="48"/>
    </location>
</feature>
<name>A0A3A1VML6_9BACL</name>
<accession>A0A3A1VML6</accession>
<evidence type="ECO:0000259" key="5">
    <source>
        <dbReference type="PROSITE" id="PS50932"/>
    </source>
</evidence>
<dbReference type="OrthoDB" id="2026446at2"/>
<comment type="caution">
    <text evidence="6">The sequence shown here is derived from an EMBL/GenBank/DDBJ whole genome shotgun (WGS) entry which is preliminary data.</text>
</comment>
<protein>
    <submittedName>
        <fullName evidence="6">LacI family transcriptional regulator</fullName>
    </submittedName>
</protein>
<dbReference type="Gene3D" id="3.40.50.2300">
    <property type="match status" value="2"/>
</dbReference>
<evidence type="ECO:0000313" key="7">
    <source>
        <dbReference type="Proteomes" id="UP000266482"/>
    </source>
</evidence>
<dbReference type="PANTHER" id="PTHR30146">
    <property type="entry name" value="LACI-RELATED TRANSCRIPTIONAL REPRESSOR"/>
    <property type="match status" value="1"/>
</dbReference>
<gene>
    <name evidence="6" type="ORF">D3P08_05555</name>
</gene>
<organism evidence="6 7">
    <name type="scientific">Paenibacillus nanensis</name>
    <dbReference type="NCBI Taxonomy" id="393251"/>
    <lineage>
        <taxon>Bacteria</taxon>
        <taxon>Bacillati</taxon>
        <taxon>Bacillota</taxon>
        <taxon>Bacilli</taxon>
        <taxon>Bacillales</taxon>
        <taxon>Paenibacillaceae</taxon>
        <taxon>Paenibacillus</taxon>
    </lineage>
</organism>
<dbReference type="InterPro" id="IPR010982">
    <property type="entry name" value="Lambda_DNA-bd_dom_sf"/>
</dbReference>
<dbReference type="SUPFAM" id="SSF53822">
    <property type="entry name" value="Periplasmic binding protein-like I"/>
    <property type="match status" value="1"/>
</dbReference>
<keyword evidence="7" id="KW-1185">Reference proteome</keyword>
<dbReference type="Proteomes" id="UP000266482">
    <property type="component" value="Unassembled WGS sequence"/>
</dbReference>
<dbReference type="PANTHER" id="PTHR30146:SF148">
    <property type="entry name" value="HTH-TYPE TRANSCRIPTIONAL REPRESSOR PURR-RELATED"/>
    <property type="match status" value="1"/>
</dbReference>
<dbReference type="InterPro" id="IPR028082">
    <property type="entry name" value="Peripla_BP_I"/>
</dbReference>
<dbReference type="Pfam" id="PF13377">
    <property type="entry name" value="Peripla_BP_3"/>
    <property type="match status" value="1"/>
</dbReference>
<dbReference type="SUPFAM" id="SSF47413">
    <property type="entry name" value="lambda repressor-like DNA-binding domains"/>
    <property type="match status" value="1"/>
</dbReference>
<keyword evidence="4" id="KW-0804">Transcription</keyword>
<dbReference type="Gene3D" id="1.10.260.40">
    <property type="entry name" value="lambda repressor-like DNA-binding domains"/>
    <property type="match status" value="1"/>
</dbReference>
<evidence type="ECO:0000256" key="3">
    <source>
        <dbReference type="ARBA" id="ARBA00023125"/>
    </source>
</evidence>
<dbReference type="InterPro" id="IPR046335">
    <property type="entry name" value="LacI/GalR-like_sensor"/>
</dbReference>
<sequence>MRGRVTVQKIADMTGVSKYAVSRALSGKSGVSAKTREMILRAAGQLGYFSDDPGKLPADLADDYNRNKVTGTIVVLFPNVRYQNNESVYWGPIFDGIKSRLNQRGLDFLSLTEPSRDNVFSLLNPNAVQGIITVGSISTTILLEMHRFQIPVVMVDHEDPAFRCDTIFTDNFSCMRDLIAKLISRGYRDFQFLGDIGDAPSFFERYIAFKTGLEQHGIPYQPLPQLIGPEAKDVGSLMAAFPEDDLPEVLVCVNDSHAQFAIEALENRDIHIPQRCAVTGFDNAFENLPLLATVDVNKELLGMRAVDQIVWRMNNRDTSFEKKLIYGDVIIRDQFAYVPNA</sequence>
<dbReference type="InterPro" id="IPR000843">
    <property type="entry name" value="HTH_LacI"/>
</dbReference>
<reference evidence="6 7" key="1">
    <citation type="submission" date="2018-09" db="EMBL/GenBank/DDBJ databases">
        <title>Paenibacillus aracenensis nov. sp. isolated from a cave in southern Spain.</title>
        <authorList>
            <person name="Jurado V."/>
            <person name="Gutierrez-Patricio S."/>
            <person name="Gonzalez-Pimentel J.L."/>
            <person name="Miller A.Z."/>
            <person name="Laiz L."/>
            <person name="Saiz-Jimenez C."/>
        </authorList>
    </citation>
    <scope>NUCLEOTIDE SEQUENCE [LARGE SCALE GENOMIC DNA]</scope>
    <source>
        <strain evidence="6 7">DSM 22867</strain>
    </source>
</reference>
<dbReference type="AlphaFoldDB" id="A0A3A1VML6"/>
<evidence type="ECO:0000313" key="6">
    <source>
        <dbReference type="EMBL" id="RIX59763.1"/>
    </source>
</evidence>